<dbReference type="Pfam" id="PF03184">
    <property type="entry name" value="DDE_1"/>
    <property type="match status" value="1"/>
</dbReference>
<keyword evidence="2" id="KW-1185">Reference proteome</keyword>
<gene>
    <name evidence="3" type="primary">LOC115228425</name>
</gene>
<dbReference type="RefSeq" id="XP_029654867.1">
    <property type="nucleotide sequence ID" value="XM_029799007.1"/>
</dbReference>
<reference evidence="3" key="1">
    <citation type="submission" date="2025-08" db="UniProtKB">
        <authorList>
            <consortium name="RefSeq"/>
        </authorList>
    </citation>
    <scope>IDENTIFICATION</scope>
</reference>
<dbReference type="KEGG" id="osn:115228425"/>
<proteinExistence type="predicted"/>
<evidence type="ECO:0000313" key="2">
    <source>
        <dbReference type="Proteomes" id="UP000515154"/>
    </source>
</evidence>
<name>A0A6P7U020_9MOLL</name>
<dbReference type="GO" id="GO:0003677">
    <property type="term" value="F:DNA binding"/>
    <property type="evidence" value="ECO:0007669"/>
    <property type="project" value="TreeGrafter"/>
</dbReference>
<feature type="domain" description="DDE-1" evidence="1">
    <location>
        <begin position="1"/>
        <end position="99"/>
    </location>
</feature>
<evidence type="ECO:0000313" key="3">
    <source>
        <dbReference type="RefSeq" id="XP_029654867.1"/>
    </source>
</evidence>
<organism evidence="2 3">
    <name type="scientific">Octopus sinensis</name>
    <name type="common">East Asian common octopus</name>
    <dbReference type="NCBI Taxonomy" id="2607531"/>
    <lineage>
        <taxon>Eukaryota</taxon>
        <taxon>Metazoa</taxon>
        <taxon>Spiralia</taxon>
        <taxon>Lophotrochozoa</taxon>
        <taxon>Mollusca</taxon>
        <taxon>Cephalopoda</taxon>
        <taxon>Coleoidea</taxon>
        <taxon>Octopodiformes</taxon>
        <taxon>Octopoda</taxon>
        <taxon>Incirrata</taxon>
        <taxon>Octopodidae</taxon>
        <taxon>Octopus</taxon>
    </lineage>
</organism>
<sequence>MVLDNCAAHPKDAGENLSNVKLYFIPPNTSACIQPCDMGIIKSLKHNYRLAFLQRVIAVIDSDDACLKSVVNSITLLDALHMLKMAWREVKIATIYNCFRKAGFHEKVGENMFSDIECDEITMDVANEDEECIGIMSDEEICLMSRDISCEDDEDDEDPIPVKTTSSEAMGACRLIRQFLTNSDLTSEMDMDNFYELEKSVLRLCQKTRQSKINDFFKHQATSNKSPQADFGSVLVNLTNNQFARTRVNREGLVNECLHHQHKTIEISFILYSSSLRILNNQMQNILTKHVVNGRL</sequence>
<accession>A0A6P7U020</accession>
<dbReference type="InterPro" id="IPR050863">
    <property type="entry name" value="CenT-Element_Derived"/>
</dbReference>
<dbReference type="InterPro" id="IPR004875">
    <property type="entry name" value="DDE_SF_endonuclease_dom"/>
</dbReference>
<protein>
    <submittedName>
        <fullName evidence="3">Tigger transposable element-derived protein 4-like</fullName>
    </submittedName>
</protein>
<dbReference type="GO" id="GO:0005634">
    <property type="term" value="C:nucleus"/>
    <property type="evidence" value="ECO:0007669"/>
    <property type="project" value="TreeGrafter"/>
</dbReference>
<evidence type="ECO:0000259" key="1">
    <source>
        <dbReference type="Pfam" id="PF03184"/>
    </source>
</evidence>
<dbReference type="PANTHER" id="PTHR19303:SF73">
    <property type="entry name" value="PROTEIN PDC2"/>
    <property type="match status" value="1"/>
</dbReference>
<dbReference type="PANTHER" id="PTHR19303">
    <property type="entry name" value="TRANSPOSON"/>
    <property type="match status" value="1"/>
</dbReference>
<dbReference type="AlphaFoldDB" id="A0A6P7U020"/>
<dbReference type="Proteomes" id="UP000515154">
    <property type="component" value="Unplaced"/>
</dbReference>